<evidence type="ECO:0000313" key="1">
    <source>
        <dbReference type="EMBL" id="RDX97762.1"/>
    </source>
</evidence>
<dbReference type="Proteomes" id="UP000257109">
    <property type="component" value="Unassembled WGS sequence"/>
</dbReference>
<dbReference type="AlphaFoldDB" id="A0A371H4L7"/>
<dbReference type="EMBL" id="QJKJ01003577">
    <property type="protein sequence ID" value="RDX97762.1"/>
    <property type="molecule type" value="Genomic_DNA"/>
</dbReference>
<name>A0A371H4L7_MUCPR</name>
<comment type="caution">
    <text evidence="1">The sequence shown here is derived from an EMBL/GenBank/DDBJ whole genome shotgun (WGS) entry which is preliminary data.</text>
</comment>
<organism evidence="1 2">
    <name type="scientific">Mucuna pruriens</name>
    <name type="common">Velvet bean</name>
    <name type="synonym">Dolichos pruriens</name>
    <dbReference type="NCBI Taxonomy" id="157652"/>
    <lineage>
        <taxon>Eukaryota</taxon>
        <taxon>Viridiplantae</taxon>
        <taxon>Streptophyta</taxon>
        <taxon>Embryophyta</taxon>
        <taxon>Tracheophyta</taxon>
        <taxon>Spermatophyta</taxon>
        <taxon>Magnoliopsida</taxon>
        <taxon>eudicotyledons</taxon>
        <taxon>Gunneridae</taxon>
        <taxon>Pentapetalae</taxon>
        <taxon>rosids</taxon>
        <taxon>fabids</taxon>
        <taxon>Fabales</taxon>
        <taxon>Fabaceae</taxon>
        <taxon>Papilionoideae</taxon>
        <taxon>50 kb inversion clade</taxon>
        <taxon>NPAAA clade</taxon>
        <taxon>indigoferoid/millettioid clade</taxon>
        <taxon>Phaseoleae</taxon>
        <taxon>Mucuna</taxon>
    </lineage>
</organism>
<feature type="non-terminal residue" evidence="1">
    <location>
        <position position="1"/>
    </location>
</feature>
<accession>A0A371H4L7</accession>
<dbReference type="OrthoDB" id="1937476at2759"/>
<gene>
    <name evidence="1" type="ORF">CR513_19440</name>
</gene>
<protein>
    <submittedName>
        <fullName evidence="1">Uncharacterized protein</fullName>
    </submittedName>
</protein>
<proteinExistence type="predicted"/>
<reference evidence="1" key="1">
    <citation type="submission" date="2018-05" db="EMBL/GenBank/DDBJ databases">
        <title>Draft genome of Mucuna pruriens seed.</title>
        <authorList>
            <person name="Nnadi N.E."/>
            <person name="Vos R."/>
            <person name="Hasami M.H."/>
            <person name="Devisetty U.K."/>
            <person name="Aguiy J.C."/>
        </authorList>
    </citation>
    <scope>NUCLEOTIDE SEQUENCE [LARGE SCALE GENOMIC DNA]</scope>
    <source>
        <strain evidence="1">JCA_2017</strain>
    </source>
</reference>
<evidence type="ECO:0000313" key="2">
    <source>
        <dbReference type="Proteomes" id="UP000257109"/>
    </source>
</evidence>
<sequence>MVITIKVTNFVVKKVLIDQGSFVNIHYMSTFRRLQILESKIRPHHNQLVKFLREHVDTHRYIDLLTTCGDTCVLRIILVYYLIVEADTYHSIHPTLGHGVPFFRWSSGNRKAGTKPPRENHVSAHVKISTDVELDPRPPIEQGVIPIEKLEKVSLTKHPRRRKDTRDTSRTVDIHPLVACQPIHRNRPACGDRQKSIEQETAKHKVARFIRECLSRRVMEIGGYVSITQIWTKSTSKTPTLVEHRLASRQSIEFSGAQFFGCIFRLQSDPDVSVERGQEGLHDRRTDLLLSGHALWLGEHRSHLLMSHRQSLR</sequence>
<keyword evidence="2" id="KW-1185">Reference proteome</keyword>